<name>A0AAI8DG12_MAMSC</name>
<dbReference type="SUPFAM" id="SSF48008">
    <property type="entry name" value="GntR ligand-binding domain-like"/>
    <property type="match status" value="1"/>
</dbReference>
<dbReference type="InterPro" id="IPR008920">
    <property type="entry name" value="TF_FadR/GntR_C"/>
</dbReference>
<dbReference type="PROSITE" id="PS50949">
    <property type="entry name" value="HTH_GNTR"/>
    <property type="match status" value="1"/>
</dbReference>
<gene>
    <name evidence="5" type="ORF">CEP64_00795</name>
</gene>
<dbReference type="InterPro" id="IPR011711">
    <property type="entry name" value="GntR_C"/>
</dbReference>
<dbReference type="GO" id="GO:0003700">
    <property type="term" value="F:DNA-binding transcription factor activity"/>
    <property type="evidence" value="ECO:0007669"/>
    <property type="project" value="InterPro"/>
</dbReference>
<keyword evidence="1" id="KW-0805">Transcription regulation</keyword>
<dbReference type="CDD" id="cd07377">
    <property type="entry name" value="WHTH_GntR"/>
    <property type="match status" value="1"/>
</dbReference>
<dbReference type="KEGG" id="sscu:CEP64_00795"/>
<dbReference type="SUPFAM" id="SSF46785">
    <property type="entry name" value="Winged helix' DNA-binding domain"/>
    <property type="match status" value="1"/>
</dbReference>
<accession>A0AAI8DG12</accession>
<evidence type="ECO:0000259" key="4">
    <source>
        <dbReference type="PROSITE" id="PS50949"/>
    </source>
</evidence>
<dbReference type="Proteomes" id="UP000197058">
    <property type="component" value="Chromosome"/>
</dbReference>
<dbReference type="Pfam" id="PF07729">
    <property type="entry name" value="FCD"/>
    <property type="match status" value="1"/>
</dbReference>
<protein>
    <submittedName>
        <fullName evidence="5">GntR family transcriptional regulator</fullName>
    </submittedName>
</protein>
<keyword evidence="3" id="KW-0804">Transcription</keyword>
<dbReference type="Gene3D" id="1.10.10.10">
    <property type="entry name" value="Winged helix-like DNA-binding domain superfamily/Winged helix DNA-binding domain"/>
    <property type="match status" value="1"/>
</dbReference>
<dbReference type="Pfam" id="PF00392">
    <property type="entry name" value="GntR"/>
    <property type="match status" value="1"/>
</dbReference>
<evidence type="ECO:0000313" key="5">
    <source>
        <dbReference type="EMBL" id="ASE33185.1"/>
    </source>
</evidence>
<dbReference type="EMBL" id="CP022046">
    <property type="protein sequence ID" value="ASE33185.1"/>
    <property type="molecule type" value="Genomic_DNA"/>
</dbReference>
<dbReference type="RefSeq" id="WP_058590681.1">
    <property type="nucleotide sequence ID" value="NZ_CP022046.2"/>
</dbReference>
<dbReference type="InterPro" id="IPR036390">
    <property type="entry name" value="WH_DNA-bd_sf"/>
</dbReference>
<evidence type="ECO:0000313" key="6">
    <source>
        <dbReference type="Proteomes" id="UP000197058"/>
    </source>
</evidence>
<dbReference type="AlphaFoldDB" id="A0AAI8DG12"/>
<dbReference type="Gene3D" id="1.20.120.530">
    <property type="entry name" value="GntR ligand-binding domain-like"/>
    <property type="match status" value="1"/>
</dbReference>
<sequence length="200" mass="23637">MANKELSIYQKIRNDIINGDLTQNEKITESKLAQRYHVSRTPIREAIKQLELEYFIRDGYIYVPTVEEYRNIFEMRILIETHAIKKASIVFTQGDIEELKSYASIGDDKTEEEIIQINDQFHQKIMSATKNSFIIDTYSKLKSYIYLFSKTVINKKRPGLIEEHQKIAEMLEKRQTEAAIELMKEHLLNDLEFSLYYLKS</sequence>
<feature type="domain" description="HTH gntR-type" evidence="4">
    <location>
        <begin position="2"/>
        <end position="69"/>
    </location>
</feature>
<dbReference type="SMART" id="SM00345">
    <property type="entry name" value="HTH_GNTR"/>
    <property type="match status" value="1"/>
</dbReference>
<dbReference type="GO" id="GO:0003677">
    <property type="term" value="F:DNA binding"/>
    <property type="evidence" value="ECO:0007669"/>
    <property type="project" value="UniProtKB-KW"/>
</dbReference>
<dbReference type="InterPro" id="IPR036388">
    <property type="entry name" value="WH-like_DNA-bd_sf"/>
</dbReference>
<reference evidence="6" key="1">
    <citation type="submission" date="2017-06" db="EMBL/GenBank/DDBJ databases">
        <title>FDA dAtabase for Regulatory Grade micrObial Sequences (FDA-ARGOS): Supporting development and validation of Infectious Disease Dx tests.</title>
        <authorList>
            <person name="Goldberg B."/>
            <person name="Campos J."/>
            <person name="Tallon L."/>
            <person name="Sadzewicz L."/>
            <person name="Sengamalay N."/>
            <person name="Ott S."/>
            <person name="Godinez A."/>
            <person name="Nagaraj S."/>
            <person name="Vavikolanu K."/>
            <person name="Nadendla S."/>
            <person name="George J."/>
            <person name="Geyer C."/>
            <person name="Sichtig H."/>
        </authorList>
    </citation>
    <scope>NUCLEOTIDE SEQUENCE [LARGE SCALE GENOMIC DNA]</scope>
    <source>
        <strain evidence="6">FDAARGOS_285</strain>
    </source>
</reference>
<proteinExistence type="predicted"/>
<dbReference type="SMART" id="SM00895">
    <property type="entry name" value="FCD"/>
    <property type="match status" value="1"/>
</dbReference>
<dbReference type="PANTHER" id="PTHR43537">
    <property type="entry name" value="TRANSCRIPTIONAL REGULATOR, GNTR FAMILY"/>
    <property type="match status" value="1"/>
</dbReference>
<dbReference type="InterPro" id="IPR000524">
    <property type="entry name" value="Tscrpt_reg_HTH_GntR"/>
</dbReference>
<dbReference type="PANTHER" id="PTHR43537:SF5">
    <property type="entry name" value="UXU OPERON TRANSCRIPTIONAL REGULATOR"/>
    <property type="match status" value="1"/>
</dbReference>
<evidence type="ECO:0000256" key="1">
    <source>
        <dbReference type="ARBA" id="ARBA00023015"/>
    </source>
</evidence>
<evidence type="ECO:0000256" key="2">
    <source>
        <dbReference type="ARBA" id="ARBA00023125"/>
    </source>
</evidence>
<organism evidence="5 6">
    <name type="scientific">Mammaliicoccus sciuri</name>
    <name type="common">Staphylococcus sciuri</name>
    <dbReference type="NCBI Taxonomy" id="1296"/>
    <lineage>
        <taxon>Bacteria</taxon>
        <taxon>Bacillati</taxon>
        <taxon>Bacillota</taxon>
        <taxon>Bacilli</taxon>
        <taxon>Bacillales</taxon>
        <taxon>Staphylococcaceae</taxon>
        <taxon>Mammaliicoccus</taxon>
    </lineage>
</organism>
<keyword evidence="2" id="KW-0238">DNA-binding</keyword>
<evidence type="ECO:0000256" key="3">
    <source>
        <dbReference type="ARBA" id="ARBA00023163"/>
    </source>
</evidence>